<sequence length="102" mass="11611">MSSKRSKHRNQKSTNNERPNRHPSTAVPPSKTPSSNPPSRWRYVELPETPPPKPSLARTRIRKNRRPSLDKVDDPDTDSSTEYLPFPKRRKGTPVTDDGLSP</sequence>
<feature type="region of interest" description="Disordered" evidence="1">
    <location>
        <begin position="1"/>
        <end position="102"/>
    </location>
</feature>
<dbReference type="AlphaFoldDB" id="A8P9M6"/>
<keyword evidence="3" id="KW-1185">Reference proteome</keyword>
<proteinExistence type="predicted"/>
<feature type="compositionally biased region" description="Basic residues" evidence="1">
    <location>
        <begin position="1"/>
        <end position="11"/>
    </location>
</feature>
<dbReference type="VEuPathDB" id="FungiDB:CC1G_12919"/>
<evidence type="ECO:0000256" key="1">
    <source>
        <dbReference type="SAM" id="MobiDB-lite"/>
    </source>
</evidence>
<dbReference type="KEGG" id="cci:CC1G_12919"/>
<name>A8P9M6_COPC7</name>
<protein>
    <submittedName>
        <fullName evidence="2">Uncharacterized protein</fullName>
    </submittedName>
</protein>
<reference evidence="2 3" key="1">
    <citation type="journal article" date="2010" name="Proc. Natl. Acad. Sci. U.S.A.">
        <title>Insights into evolution of multicellular fungi from the assembled chromosomes of the mushroom Coprinopsis cinerea (Coprinus cinereus).</title>
        <authorList>
            <person name="Stajich J.E."/>
            <person name="Wilke S.K."/>
            <person name="Ahren D."/>
            <person name="Au C.H."/>
            <person name="Birren B.W."/>
            <person name="Borodovsky M."/>
            <person name="Burns C."/>
            <person name="Canback B."/>
            <person name="Casselton L.A."/>
            <person name="Cheng C.K."/>
            <person name="Deng J."/>
            <person name="Dietrich F.S."/>
            <person name="Fargo D.C."/>
            <person name="Farman M.L."/>
            <person name="Gathman A.C."/>
            <person name="Goldberg J."/>
            <person name="Guigo R."/>
            <person name="Hoegger P.J."/>
            <person name="Hooker J.B."/>
            <person name="Huggins A."/>
            <person name="James T.Y."/>
            <person name="Kamada T."/>
            <person name="Kilaru S."/>
            <person name="Kodira C."/>
            <person name="Kues U."/>
            <person name="Kupfer D."/>
            <person name="Kwan H.S."/>
            <person name="Lomsadze A."/>
            <person name="Li W."/>
            <person name="Lilly W.W."/>
            <person name="Ma L.J."/>
            <person name="Mackey A.J."/>
            <person name="Manning G."/>
            <person name="Martin F."/>
            <person name="Muraguchi H."/>
            <person name="Natvig D.O."/>
            <person name="Palmerini H."/>
            <person name="Ramesh M.A."/>
            <person name="Rehmeyer C.J."/>
            <person name="Roe B.A."/>
            <person name="Shenoy N."/>
            <person name="Stanke M."/>
            <person name="Ter-Hovhannisyan V."/>
            <person name="Tunlid A."/>
            <person name="Velagapudi R."/>
            <person name="Vision T.J."/>
            <person name="Zeng Q."/>
            <person name="Zolan M.E."/>
            <person name="Pukkila P.J."/>
        </authorList>
    </citation>
    <scope>NUCLEOTIDE SEQUENCE [LARGE SCALE GENOMIC DNA]</scope>
    <source>
        <strain evidence="3">Okayama-7 / 130 / ATCC MYA-4618 / FGSC 9003</strain>
    </source>
</reference>
<comment type="caution">
    <text evidence="2">The sequence shown here is derived from an EMBL/GenBank/DDBJ whole genome shotgun (WGS) entry which is preliminary data.</text>
</comment>
<dbReference type="HOGENOM" id="CLU_2291553_0_0_1"/>
<dbReference type="Proteomes" id="UP000001861">
    <property type="component" value="Unassembled WGS sequence"/>
</dbReference>
<feature type="compositionally biased region" description="Low complexity" evidence="1">
    <location>
        <begin position="28"/>
        <end position="39"/>
    </location>
</feature>
<dbReference type="GeneID" id="6016420"/>
<dbReference type="RefSeq" id="XP_001839802.2">
    <property type="nucleotide sequence ID" value="XM_001839750.2"/>
</dbReference>
<accession>A8P9M6</accession>
<evidence type="ECO:0000313" key="2">
    <source>
        <dbReference type="EMBL" id="EAU82020.2"/>
    </source>
</evidence>
<organism evidence="2 3">
    <name type="scientific">Coprinopsis cinerea (strain Okayama-7 / 130 / ATCC MYA-4618 / FGSC 9003)</name>
    <name type="common">Inky cap fungus</name>
    <name type="synonym">Hormographiella aspergillata</name>
    <dbReference type="NCBI Taxonomy" id="240176"/>
    <lineage>
        <taxon>Eukaryota</taxon>
        <taxon>Fungi</taxon>
        <taxon>Dikarya</taxon>
        <taxon>Basidiomycota</taxon>
        <taxon>Agaricomycotina</taxon>
        <taxon>Agaricomycetes</taxon>
        <taxon>Agaricomycetidae</taxon>
        <taxon>Agaricales</taxon>
        <taxon>Agaricineae</taxon>
        <taxon>Psathyrellaceae</taxon>
        <taxon>Coprinopsis</taxon>
    </lineage>
</organism>
<dbReference type="EMBL" id="AACS02000011">
    <property type="protein sequence ID" value="EAU82020.2"/>
    <property type="molecule type" value="Genomic_DNA"/>
</dbReference>
<dbReference type="InParanoid" id="A8P9M6"/>
<gene>
    <name evidence="2" type="ORF">CC1G_12919</name>
</gene>
<evidence type="ECO:0000313" key="3">
    <source>
        <dbReference type="Proteomes" id="UP000001861"/>
    </source>
</evidence>